<evidence type="ECO:0000313" key="3">
    <source>
        <dbReference type="EMBL" id="CAE6138562.1"/>
    </source>
</evidence>
<dbReference type="GO" id="GO:0043161">
    <property type="term" value="P:proteasome-mediated ubiquitin-dependent protein catabolic process"/>
    <property type="evidence" value="ECO:0007669"/>
    <property type="project" value="TreeGrafter"/>
</dbReference>
<dbReference type="PANTHER" id="PTHR10621">
    <property type="entry name" value="UV EXCISION REPAIR PROTEIN RAD23"/>
    <property type="match status" value="1"/>
</dbReference>
<dbReference type="Pfam" id="PF00240">
    <property type="entry name" value="ubiquitin"/>
    <property type="match status" value="1"/>
</dbReference>
<dbReference type="SMART" id="SM00213">
    <property type="entry name" value="UBQ"/>
    <property type="match status" value="1"/>
</dbReference>
<feature type="domain" description="Ubiquitin-like" evidence="2">
    <location>
        <begin position="508"/>
        <end position="590"/>
    </location>
</feature>
<dbReference type="EMBL" id="LR999456">
    <property type="protein sequence ID" value="CAE6138562.1"/>
    <property type="molecule type" value="Genomic_DNA"/>
</dbReference>
<dbReference type="InterPro" id="IPR000626">
    <property type="entry name" value="Ubiquitin-like_dom"/>
</dbReference>
<dbReference type="GO" id="GO:0005829">
    <property type="term" value="C:cytosol"/>
    <property type="evidence" value="ECO:0007669"/>
    <property type="project" value="TreeGrafter"/>
</dbReference>
<dbReference type="AlphaFoldDB" id="A0A8S2APL7"/>
<feature type="region of interest" description="Disordered" evidence="1">
    <location>
        <begin position="136"/>
        <end position="159"/>
    </location>
</feature>
<dbReference type="Proteomes" id="UP000682877">
    <property type="component" value="Chromosome 6"/>
</dbReference>
<organism evidence="3 4">
    <name type="scientific">Arabidopsis arenosa</name>
    <name type="common">Sand rock-cress</name>
    <name type="synonym">Cardaminopsis arenosa</name>
    <dbReference type="NCBI Taxonomy" id="38785"/>
    <lineage>
        <taxon>Eukaryota</taxon>
        <taxon>Viridiplantae</taxon>
        <taxon>Streptophyta</taxon>
        <taxon>Embryophyta</taxon>
        <taxon>Tracheophyta</taxon>
        <taxon>Spermatophyta</taxon>
        <taxon>Magnoliopsida</taxon>
        <taxon>eudicotyledons</taxon>
        <taxon>Gunneridae</taxon>
        <taxon>Pentapetalae</taxon>
        <taxon>rosids</taxon>
        <taxon>malvids</taxon>
        <taxon>Brassicales</taxon>
        <taxon>Brassicaceae</taxon>
        <taxon>Camelineae</taxon>
        <taxon>Arabidopsis</taxon>
    </lineage>
</organism>
<evidence type="ECO:0000256" key="1">
    <source>
        <dbReference type="SAM" id="MobiDB-lite"/>
    </source>
</evidence>
<dbReference type="GO" id="GO:0031593">
    <property type="term" value="F:polyubiquitin modification-dependent protein binding"/>
    <property type="evidence" value="ECO:0007669"/>
    <property type="project" value="TreeGrafter"/>
</dbReference>
<keyword evidence="4" id="KW-1185">Reference proteome</keyword>
<feature type="compositionally biased region" description="Polar residues" evidence="1">
    <location>
        <begin position="175"/>
        <end position="198"/>
    </location>
</feature>
<feature type="region of interest" description="Disordered" evidence="1">
    <location>
        <begin position="296"/>
        <end position="334"/>
    </location>
</feature>
<protein>
    <recommendedName>
        <fullName evidence="2">Ubiquitin-like domain-containing protein</fullName>
    </recommendedName>
</protein>
<reference evidence="3" key="1">
    <citation type="submission" date="2021-01" db="EMBL/GenBank/DDBJ databases">
        <authorList>
            <person name="Bezrukov I."/>
        </authorList>
    </citation>
    <scope>NUCLEOTIDE SEQUENCE</scope>
</reference>
<dbReference type="GO" id="GO:0043130">
    <property type="term" value="F:ubiquitin binding"/>
    <property type="evidence" value="ECO:0007669"/>
    <property type="project" value="TreeGrafter"/>
</dbReference>
<dbReference type="Gene3D" id="3.10.20.90">
    <property type="entry name" value="Phosphatidylinositol 3-kinase Catalytic Subunit, Chain A, domain 1"/>
    <property type="match status" value="1"/>
</dbReference>
<name>A0A8S2APL7_ARAAE</name>
<feature type="region of interest" description="Disordered" evidence="1">
    <location>
        <begin position="175"/>
        <end position="218"/>
    </location>
</feature>
<gene>
    <name evidence="3" type="ORF">AARE701A_LOCUS16954</name>
</gene>
<dbReference type="PANTHER" id="PTHR10621:SF38">
    <property type="entry name" value="UBIQUITIN DOMAIN-CONTAINING PROTEIN 7SL RNA1-RELATED"/>
    <property type="match status" value="1"/>
</dbReference>
<dbReference type="FunFam" id="3.10.20.90:FF:000341">
    <property type="entry name" value="Ubiquitin-like superfamily protein"/>
    <property type="match status" value="1"/>
</dbReference>
<dbReference type="GO" id="GO:0005654">
    <property type="term" value="C:nucleoplasm"/>
    <property type="evidence" value="ECO:0007669"/>
    <property type="project" value="TreeGrafter"/>
</dbReference>
<feature type="compositionally biased region" description="Polar residues" evidence="1">
    <location>
        <begin position="148"/>
        <end position="159"/>
    </location>
</feature>
<dbReference type="SUPFAM" id="SSF54236">
    <property type="entry name" value="Ubiquitin-like"/>
    <property type="match status" value="1"/>
</dbReference>
<feature type="compositionally biased region" description="Polar residues" evidence="1">
    <location>
        <begin position="306"/>
        <end position="330"/>
    </location>
</feature>
<dbReference type="PROSITE" id="PS50053">
    <property type="entry name" value="UBIQUITIN_2"/>
    <property type="match status" value="2"/>
</dbReference>
<dbReference type="GO" id="GO:0070628">
    <property type="term" value="F:proteasome binding"/>
    <property type="evidence" value="ECO:0007669"/>
    <property type="project" value="TreeGrafter"/>
</dbReference>
<feature type="compositionally biased region" description="Basic and acidic residues" evidence="1">
    <location>
        <begin position="136"/>
        <end position="146"/>
    </location>
</feature>
<feature type="compositionally biased region" description="Basic and acidic residues" evidence="1">
    <location>
        <begin position="82"/>
        <end position="107"/>
    </location>
</feature>
<proteinExistence type="predicted"/>
<dbReference type="InterPro" id="IPR029071">
    <property type="entry name" value="Ubiquitin-like_domsf"/>
</dbReference>
<evidence type="ECO:0000313" key="4">
    <source>
        <dbReference type="Proteomes" id="UP000682877"/>
    </source>
</evidence>
<sequence length="594" mass="67706">MAEPEPRDDPEYMKNFHGFLYYDITNTCFLEEDRDSNLEEESTKINPELCDDVFARKPQVKDSDSCSAINEATKKTYASSSRNRDTSESGEIRRVGDKEDDRKESDDECDLYKRFHDIERFYDRFFGFSDHREEAESREIQSHEETCSLITQPSHQNPRLNLIATSDQTMNLRQQLTRPNRGSTSSTSERNKTSQLSPNAAPWSPHDTNQNRNRSESEMSLVMMPSRENLGLGHQNPRVSQIIRSGSTSSTSDQNNTDQVIGMQSQLSPNAAPWSPNNNTYQQLPVANQMWLTWNSGMPQEDSQDHLQSQGFNTIPSSEQGKYQQQPRQTNAEEKNCVQVNNFVTMMDVIIDTLSGSSFSITVDFWETVLSIKEKIEKSQGIPVSKQTLYFQGKVLQDHVHKFACTILFDSRLLLSISPEDNPNQNNDQMLIDSATGKKITKVTARRIKNEFSSRPAYSLVELLAPQDSATVKVGNQVVQTTEQSPPSDSAKEVLPVEMKINPSPMKLTVYVKPYEDDPRIIQVEVNADDNVEELRKELFKRQERGELDLPQERFYLVESAIPLSESKSFERNLVVDGDRIEIISELSSSFISF</sequence>
<feature type="region of interest" description="Disordered" evidence="1">
    <location>
        <begin position="74"/>
        <end position="107"/>
    </location>
</feature>
<evidence type="ECO:0000259" key="2">
    <source>
        <dbReference type="PROSITE" id="PS50053"/>
    </source>
</evidence>
<feature type="domain" description="Ubiquitin-like" evidence="2">
    <location>
        <begin position="347"/>
        <end position="399"/>
    </location>
</feature>
<accession>A0A8S2APL7</accession>